<dbReference type="HOGENOM" id="CLU_089032_1_1_1"/>
<dbReference type="EMBL" id="AZNH01000074">
    <property type="protein sequence ID" value="KID82785.1"/>
    <property type="molecule type" value="Genomic_DNA"/>
</dbReference>
<keyword evidence="3" id="KW-1185">Reference proteome</keyword>
<feature type="coiled-coil region" evidence="1">
    <location>
        <begin position="147"/>
        <end position="181"/>
    </location>
</feature>
<dbReference type="Proteomes" id="UP000031192">
    <property type="component" value="Unassembled WGS sequence"/>
</dbReference>
<reference evidence="2 3" key="1">
    <citation type="journal article" date="2014" name="Proc. Natl. Acad. Sci. U.S.A.">
        <title>Trajectory and genomic determinants of fungal-pathogen speciation and host adaptation.</title>
        <authorList>
            <person name="Hu X."/>
            <person name="Xiao G."/>
            <person name="Zheng P."/>
            <person name="Shang Y."/>
            <person name="Su Y."/>
            <person name="Zhang X."/>
            <person name="Liu X."/>
            <person name="Zhan S."/>
            <person name="St Leger R.J."/>
            <person name="Wang C."/>
        </authorList>
    </citation>
    <scope>NUCLEOTIDE SEQUENCE [LARGE SCALE GENOMIC DNA]</scope>
    <source>
        <strain evidence="2 3">ARSEF 977</strain>
    </source>
</reference>
<proteinExistence type="predicted"/>
<evidence type="ECO:0000256" key="1">
    <source>
        <dbReference type="SAM" id="Coils"/>
    </source>
</evidence>
<evidence type="ECO:0000313" key="3">
    <source>
        <dbReference type="Proteomes" id="UP000031192"/>
    </source>
</evidence>
<evidence type="ECO:0000313" key="2">
    <source>
        <dbReference type="EMBL" id="KID82785.1"/>
    </source>
</evidence>
<organism evidence="2 3">
    <name type="scientific">Metarhizium guizhouense (strain ARSEF 977)</name>
    <dbReference type="NCBI Taxonomy" id="1276136"/>
    <lineage>
        <taxon>Eukaryota</taxon>
        <taxon>Fungi</taxon>
        <taxon>Dikarya</taxon>
        <taxon>Ascomycota</taxon>
        <taxon>Pezizomycotina</taxon>
        <taxon>Sordariomycetes</taxon>
        <taxon>Hypocreomycetidae</taxon>
        <taxon>Hypocreales</taxon>
        <taxon>Clavicipitaceae</taxon>
        <taxon>Metarhizium</taxon>
    </lineage>
</organism>
<protein>
    <submittedName>
        <fullName evidence="2">Uncharacterized protein</fullName>
    </submittedName>
</protein>
<gene>
    <name evidence="2" type="ORF">MGU_09877</name>
</gene>
<name>A0A0B4G7V0_METGA</name>
<sequence length="213" mass="24334">MTEKSRQSNADRRRERDKCRLKLSQHINERLGIIVKPSEVRLNPRFHDAYVWRPFPGHEKLYAPIFGKNLSDHSIGTYRLLAEQVGGTFEATHRETTLGDAEGTTLLLSNVQPSFSVEIERLTTENRGLSEQICQLSSALATELEQRKVAEEDNKLLYDKLRLAENQLQQYSHAASCAQEMFSKTFAEMENSLSILAEIRQETDMEIIKGLPV</sequence>
<accession>A0A0B4G7V0</accession>
<dbReference type="AlphaFoldDB" id="A0A0B4G7V0"/>
<keyword evidence="1" id="KW-0175">Coiled coil</keyword>
<comment type="caution">
    <text evidence="2">The sequence shown here is derived from an EMBL/GenBank/DDBJ whole genome shotgun (WGS) entry which is preliminary data.</text>
</comment>